<evidence type="ECO:0000313" key="4">
    <source>
        <dbReference type="Proteomes" id="UP000741013"/>
    </source>
</evidence>
<sequence length="202" mass="20962">MSQPPQPPDPYGRQQPYGGYGQYPPQQQYPPPGGWPGEPNSARQKKTGLIVGVAVGAVILLGAAITLVLVLTGSDENPPAAQPPPAPPVPSSSAPATKPAPSSTTGRGEDTPEAAGDVVIEALNTKDARKYATIACNAQKDTDVKGLQDTWDRAGDITATLAKPVEVSGDSATVTVRVEGGGNFKETPFKLVKQRAKWCIPG</sequence>
<keyword evidence="2" id="KW-1133">Transmembrane helix</keyword>
<feature type="region of interest" description="Disordered" evidence="1">
    <location>
        <begin position="76"/>
        <end position="114"/>
    </location>
</feature>
<evidence type="ECO:0008006" key="5">
    <source>
        <dbReference type="Google" id="ProtNLM"/>
    </source>
</evidence>
<dbReference type="RefSeq" id="WP_209666440.1">
    <property type="nucleotide sequence ID" value="NZ_JAGGMS010000001.1"/>
</dbReference>
<evidence type="ECO:0000256" key="2">
    <source>
        <dbReference type="SAM" id="Phobius"/>
    </source>
</evidence>
<proteinExistence type="predicted"/>
<organism evidence="3 4">
    <name type="scientific">Amycolatopsis magusensis</name>
    <dbReference type="NCBI Taxonomy" id="882444"/>
    <lineage>
        <taxon>Bacteria</taxon>
        <taxon>Bacillati</taxon>
        <taxon>Actinomycetota</taxon>
        <taxon>Actinomycetes</taxon>
        <taxon>Pseudonocardiales</taxon>
        <taxon>Pseudonocardiaceae</taxon>
        <taxon>Amycolatopsis</taxon>
    </lineage>
</organism>
<evidence type="ECO:0000256" key="1">
    <source>
        <dbReference type="SAM" id="MobiDB-lite"/>
    </source>
</evidence>
<feature type="compositionally biased region" description="Low complexity" evidence="1">
    <location>
        <begin position="91"/>
        <end position="103"/>
    </location>
</feature>
<keyword evidence="2" id="KW-0812">Transmembrane</keyword>
<protein>
    <recommendedName>
        <fullName evidence="5">DUF4878 domain-containing protein</fullName>
    </recommendedName>
</protein>
<feature type="compositionally biased region" description="Pro residues" evidence="1">
    <location>
        <begin position="1"/>
        <end position="10"/>
    </location>
</feature>
<dbReference type="Proteomes" id="UP000741013">
    <property type="component" value="Unassembled WGS sequence"/>
</dbReference>
<comment type="caution">
    <text evidence="3">The sequence shown here is derived from an EMBL/GenBank/DDBJ whole genome shotgun (WGS) entry which is preliminary data.</text>
</comment>
<feature type="transmembrane region" description="Helical" evidence="2">
    <location>
        <begin position="49"/>
        <end position="71"/>
    </location>
</feature>
<reference evidence="3 4" key="1">
    <citation type="submission" date="2021-03" db="EMBL/GenBank/DDBJ databases">
        <title>Sequencing the genomes of 1000 actinobacteria strains.</title>
        <authorList>
            <person name="Klenk H.-P."/>
        </authorList>
    </citation>
    <scope>NUCLEOTIDE SEQUENCE [LARGE SCALE GENOMIC DNA]</scope>
    <source>
        <strain evidence="3 4">DSM 45510</strain>
    </source>
</reference>
<feature type="compositionally biased region" description="Pro residues" evidence="1">
    <location>
        <begin position="80"/>
        <end position="90"/>
    </location>
</feature>
<gene>
    <name evidence="3" type="ORF">JOM49_004770</name>
</gene>
<feature type="region of interest" description="Disordered" evidence="1">
    <location>
        <begin position="1"/>
        <end position="43"/>
    </location>
</feature>
<accession>A0ABS4PUZ3</accession>
<name>A0ABS4PUZ3_9PSEU</name>
<evidence type="ECO:0000313" key="3">
    <source>
        <dbReference type="EMBL" id="MBP2183244.1"/>
    </source>
</evidence>
<keyword evidence="2" id="KW-0472">Membrane</keyword>
<dbReference type="EMBL" id="JAGGMS010000001">
    <property type="protein sequence ID" value="MBP2183244.1"/>
    <property type="molecule type" value="Genomic_DNA"/>
</dbReference>
<feature type="compositionally biased region" description="Low complexity" evidence="1">
    <location>
        <begin position="11"/>
        <end position="26"/>
    </location>
</feature>
<dbReference type="Gene3D" id="3.10.450.50">
    <property type="match status" value="1"/>
</dbReference>
<keyword evidence="4" id="KW-1185">Reference proteome</keyword>